<gene>
    <name evidence="2" type="ORF">TM35_000192290</name>
</gene>
<evidence type="ECO:0000313" key="3">
    <source>
        <dbReference type="Proteomes" id="UP000192257"/>
    </source>
</evidence>
<name>A0A1X0NTF9_9TRYP</name>
<dbReference type="OrthoDB" id="278250at2759"/>
<sequence length="858" mass="97860">MFRRFSISSYPLVWPLLFSGRGRQQQTGQKQQQQQQREEKEEKEEERSSQKILPFSLRLSSWDSKRPTTTTITTTSLFTSVRYFSSPTLQKEGGGEDEKKLETPSMKKEEFTNLFNSRSVAERAAAMKMAQNHLHNALMLKEFIEQMPKVSRDDIFQRGIRVEEWVQDSLLLRLVEDSNGLCSVRLSVDAEYFLGEEVGSIKEQRKKKNGGNKEEEKEEKKEVKSSLSNEKEVVDITTIGNVEQLLHILHYDVLGERRPGESNYRALNEAYPSLVREASRNPILRDIVNKLKYSEFLDILNTPLGLETFWVLNEKYICSRIPDETQPPRFVSPQPKATVANPMNAFGGWGAASNVPTRQDVYEILKYVPMNWGNFGNINIPAAIKKKHIRIASTLQWFRRQPFYFELRNIAGTIEIRRSVLLHPEHHGLSPEEAHEQLQLQIAKGEANSLAPMNAEGELVTVSDTSQHTVTILKFITRVCPGYFVPPSLLLQRYTKKNLTQGELIACARGRPDQFEELQIKYTDTPLLRKRIGADSSRWKDSFIEDFERYPEDVRGLIIIMGRLCSTWDRPHYVYVRLSEEEKVLVGGFDGMMQIIKRHPQVFRIGENFIARVDLSDPLALREPEPSPGDMTTLVVIRDENPYQTARDLALVFHYVAPDDEPCSASYFLRCASPAMRAVLPPRLITLLQQFPDLFICKETSPGVFLMRKAKKNIRRSANVFDDNDNKDNEPWKREGNNTEKISFTSSSSSSPLGSSTSTSTGFSKEKSGDTNAEEPLDLEAEFAESDFLSREEVIQAVKALIPPDGVEASQLLLWASIGVQQAANSHYGGVLKLVEANRKHFRVQETQETKKIFPVEE</sequence>
<feature type="compositionally biased region" description="Low complexity" evidence="1">
    <location>
        <begin position="743"/>
        <end position="763"/>
    </location>
</feature>
<evidence type="ECO:0000256" key="1">
    <source>
        <dbReference type="SAM" id="MobiDB-lite"/>
    </source>
</evidence>
<feature type="compositionally biased region" description="Basic and acidic residues" evidence="1">
    <location>
        <begin position="724"/>
        <end position="738"/>
    </location>
</feature>
<feature type="compositionally biased region" description="Basic and acidic residues" evidence="1">
    <location>
        <begin position="36"/>
        <end position="49"/>
    </location>
</feature>
<keyword evidence="3" id="KW-1185">Reference proteome</keyword>
<feature type="region of interest" description="Disordered" evidence="1">
    <location>
        <begin position="23"/>
        <end position="51"/>
    </location>
</feature>
<reference evidence="2 3" key="1">
    <citation type="submission" date="2017-03" db="EMBL/GenBank/DDBJ databases">
        <title>An alternative strategy for trypanosome survival in the mammalian bloodstream revealed through genome and transcriptome analysis of the ubiquitous bovine parasite Trypanosoma (Megatrypanum) theileri.</title>
        <authorList>
            <person name="Kelly S."/>
            <person name="Ivens A."/>
            <person name="Mott A."/>
            <person name="O'Neill E."/>
            <person name="Emms D."/>
            <person name="Macleod O."/>
            <person name="Voorheis P."/>
            <person name="Matthews J."/>
            <person name="Matthews K."/>
            <person name="Carrington M."/>
        </authorList>
    </citation>
    <scope>NUCLEOTIDE SEQUENCE [LARGE SCALE GENOMIC DNA]</scope>
    <source>
        <strain evidence="2">Edinburgh</strain>
    </source>
</reference>
<proteinExistence type="predicted"/>
<dbReference type="EMBL" id="NBCO01000019">
    <property type="protein sequence ID" value="ORC87985.1"/>
    <property type="molecule type" value="Genomic_DNA"/>
</dbReference>
<dbReference type="AlphaFoldDB" id="A0A1X0NTF9"/>
<protein>
    <submittedName>
        <fullName evidence="2">Uncharacterized protein</fullName>
    </submittedName>
</protein>
<evidence type="ECO:0000313" key="2">
    <source>
        <dbReference type="EMBL" id="ORC87985.1"/>
    </source>
</evidence>
<dbReference type="GeneID" id="39986507"/>
<feature type="compositionally biased region" description="Low complexity" evidence="1">
    <location>
        <begin position="23"/>
        <end position="35"/>
    </location>
</feature>
<feature type="non-terminal residue" evidence="2">
    <location>
        <position position="858"/>
    </location>
</feature>
<organism evidence="2 3">
    <name type="scientific">Trypanosoma theileri</name>
    <dbReference type="NCBI Taxonomy" id="67003"/>
    <lineage>
        <taxon>Eukaryota</taxon>
        <taxon>Discoba</taxon>
        <taxon>Euglenozoa</taxon>
        <taxon>Kinetoplastea</taxon>
        <taxon>Metakinetoplastina</taxon>
        <taxon>Trypanosomatida</taxon>
        <taxon>Trypanosomatidae</taxon>
        <taxon>Trypanosoma</taxon>
    </lineage>
</organism>
<feature type="compositionally biased region" description="Basic and acidic residues" evidence="1">
    <location>
        <begin position="211"/>
        <end position="227"/>
    </location>
</feature>
<feature type="region of interest" description="Disordered" evidence="1">
    <location>
        <begin position="720"/>
        <end position="776"/>
    </location>
</feature>
<dbReference type="RefSeq" id="XP_028882051.1">
    <property type="nucleotide sequence ID" value="XM_029026727.1"/>
</dbReference>
<comment type="caution">
    <text evidence="2">The sequence shown here is derived from an EMBL/GenBank/DDBJ whole genome shotgun (WGS) entry which is preliminary data.</text>
</comment>
<dbReference type="VEuPathDB" id="TriTrypDB:TM35_000192290"/>
<feature type="region of interest" description="Disordered" evidence="1">
    <location>
        <begin position="203"/>
        <end position="227"/>
    </location>
</feature>
<dbReference type="Proteomes" id="UP000192257">
    <property type="component" value="Unassembled WGS sequence"/>
</dbReference>
<accession>A0A1X0NTF9</accession>